<feature type="transmembrane region" description="Helical" evidence="2">
    <location>
        <begin position="332"/>
        <end position="351"/>
    </location>
</feature>
<feature type="transmembrane region" description="Helical" evidence="2">
    <location>
        <begin position="357"/>
        <end position="376"/>
    </location>
</feature>
<dbReference type="AlphaFoldDB" id="A0A7S4PX03"/>
<keyword evidence="3" id="KW-0732">Signal</keyword>
<gene>
    <name evidence="4" type="ORF">AMON00008_LOCUS5052</name>
</gene>
<sequence>MASQPVSLFLVAGLLLGLAAPSSASAWQATAEDVETSLISELAGLVRAGQLHRLEAIVRPIHASLPKNEHGNLAPEEVRSALGQLFAQRPGWSLKGTRPGGEAWAVAHLQKLVEDRLDGRGVGPRELAALAASLEGLVRKEATARLEAAFRASGLALTGRSGRPQVLHALRLYAEGYLGGNASASAGAWMQRWEADQWSAEGSELSFQDAGRLVLAIERQFSRLKARECSDLAPAIREAQCLDVSSLYSLCCREGLAAAVEPSVWMAAWVELPGLCVFSAACFLLAAMVTLGGWLCGRLAPEEGGPEAADGDEAEATDDVVKPEKPAPPQQVGALGACVVLGLLCALAAALDLLDVSILALAMGAGLLLLAGAHLAPKPPKAKKC</sequence>
<feature type="chain" id="PRO_5030756083" evidence="3">
    <location>
        <begin position="25"/>
        <end position="385"/>
    </location>
</feature>
<dbReference type="EMBL" id="HBNR01007701">
    <property type="protein sequence ID" value="CAE4565433.1"/>
    <property type="molecule type" value="Transcribed_RNA"/>
</dbReference>
<proteinExistence type="predicted"/>
<evidence type="ECO:0000313" key="4">
    <source>
        <dbReference type="EMBL" id="CAE4565433.1"/>
    </source>
</evidence>
<feature type="signal peptide" evidence="3">
    <location>
        <begin position="1"/>
        <end position="24"/>
    </location>
</feature>
<organism evidence="4">
    <name type="scientific">Alexandrium monilatum</name>
    <dbReference type="NCBI Taxonomy" id="311494"/>
    <lineage>
        <taxon>Eukaryota</taxon>
        <taxon>Sar</taxon>
        <taxon>Alveolata</taxon>
        <taxon>Dinophyceae</taxon>
        <taxon>Gonyaulacales</taxon>
        <taxon>Pyrocystaceae</taxon>
        <taxon>Alexandrium</taxon>
    </lineage>
</organism>
<name>A0A7S4PX03_9DINO</name>
<accession>A0A7S4PX03</accession>
<reference evidence="4" key="1">
    <citation type="submission" date="2021-01" db="EMBL/GenBank/DDBJ databases">
        <authorList>
            <person name="Corre E."/>
            <person name="Pelletier E."/>
            <person name="Niang G."/>
            <person name="Scheremetjew M."/>
            <person name="Finn R."/>
            <person name="Kale V."/>
            <person name="Holt S."/>
            <person name="Cochrane G."/>
            <person name="Meng A."/>
            <person name="Brown T."/>
            <person name="Cohen L."/>
        </authorList>
    </citation>
    <scope>NUCLEOTIDE SEQUENCE</scope>
    <source>
        <strain evidence="4">CCMP3105</strain>
    </source>
</reference>
<feature type="compositionally biased region" description="Acidic residues" evidence="1">
    <location>
        <begin position="309"/>
        <end position="318"/>
    </location>
</feature>
<keyword evidence="2" id="KW-1133">Transmembrane helix</keyword>
<evidence type="ECO:0000256" key="2">
    <source>
        <dbReference type="SAM" id="Phobius"/>
    </source>
</evidence>
<evidence type="ECO:0000256" key="3">
    <source>
        <dbReference type="SAM" id="SignalP"/>
    </source>
</evidence>
<protein>
    <submittedName>
        <fullName evidence="4">Uncharacterized protein</fullName>
    </submittedName>
</protein>
<feature type="region of interest" description="Disordered" evidence="1">
    <location>
        <begin position="305"/>
        <end position="328"/>
    </location>
</feature>
<keyword evidence="2" id="KW-0812">Transmembrane</keyword>
<keyword evidence="2" id="KW-0472">Membrane</keyword>
<feature type="transmembrane region" description="Helical" evidence="2">
    <location>
        <begin position="272"/>
        <end position="296"/>
    </location>
</feature>
<evidence type="ECO:0000256" key="1">
    <source>
        <dbReference type="SAM" id="MobiDB-lite"/>
    </source>
</evidence>